<keyword evidence="3" id="KW-1185">Reference proteome</keyword>
<dbReference type="GeneID" id="111125552"/>
<organism evidence="3 4">
    <name type="scientific">Crassostrea virginica</name>
    <name type="common">Eastern oyster</name>
    <dbReference type="NCBI Taxonomy" id="6565"/>
    <lineage>
        <taxon>Eukaryota</taxon>
        <taxon>Metazoa</taxon>
        <taxon>Spiralia</taxon>
        <taxon>Lophotrochozoa</taxon>
        <taxon>Mollusca</taxon>
        <taxon>Bivalvia</taxon>
        <taxon>Autobranchia</taxon>
        <taxon>Pteriomorphia</taxon>
        <taxon>Ostreida</taxon>
        <taxon>Ostreoidea</taxon>
        <taxon>Ostreidae</taxon>
        <taxon>Crassostrea</taxon>
    </lineage>
</organism>
<dbReference type="OrthoDB" id="6127261at2759"/>
<keyword evidence="1" id="KW-1133">Transmembrane helix</keyword>
<dbReference type="Pfam" id="PF16020">
    <property type="entry name" value="Deltameth_res"/>
    <property type="match status" value="1"/>
</dbReference>
<evidence type="ECO:0000256" key="1">
    <source>
        <dbReference type="SAM" id="Phobius"/>
    </source>
</evidence>
<dbReference type="KEGG" id="cvn:111125552"/>
<reference evidence="4" key="1">
    <citation type="submission" date="2025-08" db="UniProtKB">
        <authorList>
            <consortium name="RefSeq"/>
        </authorList>
    </citation>
    <scope>IDENTIFICATION</scope>
    <source>
        <tissue evidence="4">Whole sample</tissue>
    </source>
</reference>
<feature type="domain" description="Deltamethrin resistance protein prag01" evidence="2">
    <location>
        <begin position="42"/>
        <end position="83"/>
    </location>
</feature>
<feature type="transmembrane region" description="Helical" evidence="1">
    <location>
        <begin position="62"/>
        <end position="81"/>
    </location>
</feature>
<protein>
    <submittedName>
        <fullName evidence="4">Uncharacterized protein LOC111125552</fullName>
    </submittedName>
</protein>
<name>A0A8B8DC07_CRAVI</name>
<accession>A0A8B8DC07</accession>
<dbReference type="Proteomes" id="UP000694844">
    <property type="component" value="Chromosome 3"/>
</dbReference>
<evidence type="ECO:0000259" key="2">
    <source>
        <dbReference type="Pfam" id="PF16020"/>
    </source>
</evidence>
<dbReference type="InterPro" id="IPR031973">
    <property type="entry name" value="Deltameth_res_prag01"/>
</dbReference>
<dbReference type="AlphaFoldDB" id="A0A8B8DC07"/>
<sequence length="101" mass="11603">MLTKSKLLVSTSRNIIQKRFGGHVPTPTEARALAKKFGMTMDNLPVRAGDFKELNGAAQAQYTRYMLLGSLFMATSIYFAWTRRVFTTHQVFRYPKSMYDK</sequence>
<gene>
    <name evidence="4" type="primary">LOC111125552</name>
</gene>
<proteinExistence type="predicted"/>
<evidence type="ECO:0000313" key="4">
    <source>
        <dbReference type="RefSeq" id="XP_022325190.1"/>
    </source>
</evidence>
<evidence type="ECO:0000313" key="3">
    <source>
        <dbReference type="Proteomes" id="UP000694844"/>
    </source>
</evidence>
<dbReference type="RefSeq" id="XP_022325190.1">
    <property type="nucleotide sequence ID" value="XM_022469482.1"/>
</dbReference>
<keyword evidence="1" id="KW-0812">Transmembrane</keyword>
<keyword evidence="1" id="KW-0472">Membrane</keyword>